<name>A0A3G5A820_9VIRU</name>
<gene>
    <name evidence="2" type="ORF">Homavirus1_3</name>
</gene>
<evidence type="ECO:0000313" key="2">
    <source>
        <dbReference type="EMBL" id="AYV81973.1"/>
    </source>
</evidence>
<organism evidence="2">
    <name type="scientific">Homavirus sp</name>
    <dbReference type="NCBI Taxonomy" id="2487769"/>
    <lineage>
        <taxon>Viruses</taxon>
        <taxon>Varidnaviria</taxon>
        <taxon>Bamfordvirae</taxon>
        <taxon>Nucleocytoviricota</taxon>
        <taxon>Megaviricetes</taxon>
        <taxon>Imitervirales</taxon>
        <taxon>Mimiviridae</taxon>
        <taxon>Klosneuvirinae</taxon>
    </lineage>
</organism>
<evidence type="ECO:0000256" key="1">
    <source>
        <dbReference type="SAM" id="MobiDB-lite"/>
    </source>
</evidence>
<feature type="region of interest" description="Disordered" evidence="1">
    <location>
        <begin position="228"/>
        <end position="303"/>
    </location>
</feature>
<proteinExistence type="predicted"/>
<accession>A0A3G5A820</accession>
<dbReference type="EMBL" id="MK072332">
    <property type="protein sequence ID" value="AYV81973.1"/>
    <property type="molecule type" value="Genomic_DNA"/>
</dbReference>
<protein>
    <submittedName>
        <fullName evidence="2">Uncharacterized protein</fullName>
    </submittedName>
</protein>
<sequence length="303" mass="34427">MAQEAQKTQDTQDTELAKSILAIETALSELKTQCSLKQKEVADIKSKEDLKQKELDAISSQYWRKREELHKLERECRSKMCDLTYLQRVKSPSEDTTEISPDDIFHRCLRLEDITTVHPQDIDSLGEQRKSYSTMGWTEFGFTDEDMQKIKQILRISVEELETIVKTVRLPGKLDMHTLKKHTTGDVSYITYTGFGYVCRMIMVLHTTRCKRCQGITHKLHSCGKTFARYPSRHSRGSSHDSTRGSSRGTYRGSDRGSARGTYRGSARGTYRGSSYGQSHTPRHQSASQPTSQPTSQPASSSE</sequence>
<feature type="compositionally biased region" description="Low complexity" evidence="1">
    <location>
        <begin position="285"/>
        <end position="303"/>
    </location>
</feature>
<reference evidence="2" key="1">
    <citation type="submission" date="2018-10" db="EMBL/GenBank/DDBJ databases">
        <title>Hidden diversity of soil giant viruses.</title>
        <authorList>
            <person name="Schulz F."/>
            <person name="Alteio L."/>
            <person name="Goudeau D."/>
            <person name="Ryan E.M."/>
            <person name="Malmstrom R.R."/>
            <person name="Blanchard J."/>
            <person name="Woyke T."/>
        </authorList>
    </citation>
    <scope>NUCLEOTIDE SEQUENCE</scope>
    <source>
        <strain evidence="2">HOV1</strain>
    </source>
</reference>